<reference evidence="4 5" key="1">
    <citation type="submission" date="2018-06" db="EMBL/GenBank/DDBJ databases">
        <title>A transcriptomic atlas of mushroom development highlights an independent origin of complex multicellularity.</title>
        <authorList>
            <consortium name="DOE Joint Genome Institute"/>
            <person name="Krizsan K."/>
            <person name="Almasi E."/>
            <person name="Merenyi Z."/>
            <person name="Sahu N."/>
            <person name="Viragh M."/>
            <person name="Koszo T."/>
            <person name="Mondo S."/>
            <person name="Kiss B."/>
            <person name="Balint B."/>
            <person name="Kues U."/>
            <person name="Barry K."/>
            <person name="Hegedus J.C."/>
            <person name="Henrissat B."/>
            <person name="Johnson J."/>
            <person name="Lipzen A."/>
            <person name="Ohm R."/>
            <person name="Nagy I."/>
            <person name="Pangilinan J."/>
            <person name="Yan J."/>
            <person name="Xiong Y."/>
            <person name="Grigoriev I.V."/>
            <person name="Hibbett D.S."/>
            <person name="Nagy L.G."/>
        </authorList>
    </citation>
    <scope>NUCLEOTIDE SEQUENCE [LARGE SCALE GENOMIC DNA]</scope>
    <source>
        <strain evidence="4 5">SZMC22713</strain>
    </source>
</reference>
<dbReference type="GO" id="GO:0000032">
    <property type="term" value="P:cell wall mannoprotein biosynthetic process"/>
    <property type="evidence" value="ECO:0007669"/>
    <property type="project" value="TreeGrafter"/>
</dbReference>
<dbReference type="Pfam" id="PF01793">
    <property type="entry name" value="Glyco_transf_15"/>
    <property type="match status" value="1"/>
</dbReference>
<dbReference type="AlphaFoldDB" id="A0A4Y7PVJ0"/>
<dbReference type="Gene3D" id="3.90.550.10">
    <property type="entry name" value="Spore Coat Polysaccharide Biosynthesis Protein SpsA, Chain A"/>
    <property type="match status" value="1"/>
</dbReference>
<evidence type="ECO:0000313" key="4">
    <source>
        <dbReference type="EMBL" id="TDL19414.1"/>
    </source>
</evidence>
<dbReference type="Proteomes" id="UP000294933">
    <property type="component" value="Unassembled WGS sequence"/>
</dbReference>
<dbReference type="STRING" id="50990.A0A4Y7PVJ0"/>
<sequence>MLARNKEVNEACSSIQQIEDRFNNVYNYPWVFLNDEPFSEEFIRRTSQLTNGNVSYGVIPSEHWNQPDWIDEEKASSGRWSLVLQNVIYGGTPPTIIFYRNMCRFNSGFFFRHKLLQQYKYYWRVEPDVKYFCNVDYDPFLMMQDQGKVYGWTISLYEWGATIPSLWETVKDFVKANPHYVAPNNSLSFLSDDGGESYNMCHFWSNFEIADMDFWRGEAYTKFFDHLEATGGFYYERWGDAPVHSIAAALFANSSQLHFFRDIGYRHDVFQRCPQGAQHVQGKCWCDPNDNFDYRENSCLKRFEALES</sequence>
<dbReference type="GO" id="GO:0000026">
    <property type="term" value="F:alpha-1,2-mannosyltransferase activity"/>
    <property type="evidence" value="ECO:0007669"/>
    <property type="project" value="TreeGrafter"/>
</dbReference>
<dbReference type="SUPFAM" id="SSF53448">
    <property type="entry name" value="Nucleotide-diphospho-sugar transferases"/>
    <property type="match status" value="1"/>
</dbReference>
<dbReference type="InterPro" id="IPR029044">
    <property type="entry name" value="Nucleotide-diphossugar_trans"/>
</dbReference>
<gene>
    <name evidence="4" type="ORF">BD410DRAFT_815981</name>
</gene>
<dbReference type="InterPro" id="IPR002685">
    <property type="entry name" value="Glyco_trans_15"/>
</dbReference>
<keyword evidence="2 4" id="KW-0808">Transferase</keyword>
<dbReference type="GO" id="GO:0005794">
    <property type="term" value="C:Golgi apparatus"/>
    <property type="evidence" value="ECO:0007669"/>
    <property type="project" value="TreeGrafter"/>
</dbReference>
<dbReference type="VEuPathDB" id="FungiDB:BD410DRAFT_815981"/>
<keyword evidence="5" id="KW-1185">Reference proteome</keyword>
<comment type="similarity">
    <text evidence="1">Belongs to the glycosyltransferase 15 family.</text>
</comment>
<evidence type="ECO:0000256" key="3">
    <source>
        <dbReference type="PIRSR" id="PIRSR018153-1"/>
    </source>
</evidence>
<dbReference type="PANTHER" id="PTHR31121:SF6">
    <property type="entry name" value="ALPHA-1,2 MANNOSYLTRANSFERASE KTR1"/>
    <property type="match status" value="1"/>
</dbReference>
<dbReference type="PANTHER" id="PTHR31121">
    <property type="entry name" value="ALPHA-1,2 MANNOSYLTRANSFERASE KTR1"/>
    <property type="match status" value="1"/>
</dbReference>
<dbReference type="FunFam" id="3.90.550.10:FF:000051">
    <property type="entry name" value="Alpha-1,2-mannosyltransferase (Ktr4)"/>
    <property type="match status" value="1"/>
</dbReference>
<dbReference type="OrthoDB" id="439943at2759"/>
<evidence type="ECO:0000256" key="2">
    <source>
        <dbReference type="ARBA" id="ARBA00022679"/>
    </source>
</evidence>
<proteinExistence type="inferred from homology"/>
<feature type="active site" description="Nucleophile" evidence="3">
    <location>
        <position position="208"/>
    </location>
</feature>
<evidence type="ECO:0000313" key="5">
    <source>
        <dbReference type="Proteomes" id="UP000294933"/>
    </source>
</evidence>
<name>A0A4Y7PVJ0_9AGAM</name>
<dbReference type="GO" id="GO:0006487">
    <property type="term" value="P:protein N-linked glycosylation"/>
    <property type="evidence" value="ECO:0007669"/>
    <property type="project" value="TreeGrafter"/>
</dbReference>
<evidence type="ECO:0000256" key="1">
    <source>
        <dbReference type="ARBA" id="ARBA00007677"/>
    </source>
</evidence>
<dbReference type="EMBL" id="ML170197">
    <property type="protein sequence ID" value="TDL19414.1"/>
    <property type="molecule type" value="Genomic_DNA"/>
</dbReference>
<dbReference type="GO" id="GO:0016020">
    <property type="term" value="C:membrane"/>
    <property type="evidence" value="ECO:0007669"/>
    <property type="project" value="InterPro"/>
</dbReference>
<organism evidence="4 5">
    <name type="scientific">Rickenella mellea</name>
    <dbReference type="NCBI Taxonomy" id="50990"/>
    <lineage>
        <taxon>Eukaryota</taxon>
        <taxon>Fungi</taxon>
        <taxon>Dikarya</taxon>
        <taxon>Basidiomycota</taxon>
        <taxon>Agaricomycotina</taxon>
        <taxon>Agaricomycetes</taxon>
        <taxon>Hymenochaetales</taxon>
        <taxon>Rickenellaceae</taxon>
        <taxon>Rickenella</taxon>
    </lineage>
</organism>
<protein>
    <submittedName>
        <fullName evidence="4">Glycosyltransferase family 15 protein</fullName>
    </submittedName>
</protein>
<dbReference type="PIRSF" id="PIRSF018153">
    <property type="entry name" value="Glyco_trans_15"/>
    <property type="match status" value="1"/>
</dbReference>
<accession>A0A4Y7PVJ0</accession>